<feature type="compositionally biased region" description="Basic residues" evidence="1">
    <location>
        <begin position="506"/>
        <end position="519"/>
    </location>
</feature>
<evidence type="ECO:0000313" key="3">
    <source>
        <dbReference type="Proteomes" id="UP000444721"/>
    </source>
</evidence>
<dbReference type="VEuPathDB" id="AmoebaDB:NfTy_015720"/>
<reference evidence="2 3" key="1">
    <citation type="journal article" date="2019" name="Sci. Rep.">
        <title>Nanopore sequencing improves the draft genome of the human pathogenic amoeba Naegleria fowleri.</title>
        <authorList>
            <person name="Liechti N."/>
            <person name="Schurch N."/>
            <person name="Bruggmann R."/>
            <person name="Wittwer M."/>
        </authorList>
    </citation>
    <scope>NUCLEOTIDE SEQUENCE [LARGE SCALE GENOMIC DNA]</scope>
    <source>
        <strain evidence="2 3">ATCC 30894</strain>
    </source>
</reference>
<evidence type="ECO:0000256" key="1">
    <source>
        <dbReference type="SAM" id="MobiDB-lite"/>
    </source>
</evidence>
<dbReference type="SUPFAM" id="SSF48371">
    <property type="entry name" value="ARM repeat"/>
    <property type="match status" value="1"/>
</dbReference>
<feature type="compositionally biased region" description="Basic and acidic residues" evidence="1">
    <location>
        <begin position="458"/>
        <end position="489"/>
    </location>
</feature>
<feature type="region of interest" description="Disordered" evidence="1">
    <location>
        <begin position="449"/>
        <end position="526"/>
    </location>
</feature>
<protein>
    <submittedName>
        <fullName evidence="2">Uncharacterized protein</fullName>
    </submittedName>
</protein>
<dbReference type="OrthoDB" id="10256849at2759"/>
<dbReference type="Pfam" id="PF26290">
    <property type="entry name" value="DUF8079"/>
    <property type="match status" value="1"/>
</dbReference>
<dbReference type="InterPro" id="IPR058392">
    <property type="entry name" value="DUF8079"/>
</dbReference>
<dbReference type="Gene3D" id="1.25.10.10">
    <property type="entry name" value="Leucine-rich Repeat Variant"/>
    <property type="match status" value="1"/>
</dbReference>
<dbReference type="OMA" id="AMMSTII"/>
<comment type="caution">
    <text evidence="2">The sequence shown here is derived from an EMBL/GenBank/DDBJ whole genome shotgun (WGS) entry which is preliminary data.</text>
</comment>
<dbReference type="EMBL" id="VFQX01000007">
    <property type="protein sequence ID" value="KAF0982938.1"/>
    <property type="molecule type" value="Genomic_DNA"/>
</dbReference>
<keyword evidence="3" id="KW-1185">Reference proteome</keyword>
<feature type="region of interest" description="Disordered" evidence="1">
    <location>
        <begin position="399"/>
        <end position="418"/>
    </location>
</feature>
<evidence type="ECO:0000313" key="2">
    <source>
        <dbReference type="EMBL" id="KAF0982938.1"/>
    </source>
</evidence>
<dbReference type="GeneID" id="68118132"/>
<sequence length="834" mass="95131">MNIEEILGKSPSKACALLEEYYKEKGDISKQDTSSFNREQAQKLCDLLLKESEKENVRVDNIRVILRLMANISDHDEAVLQLLSVDSLSSSLMILFQAIEKFLTNQLPEDEMSAVEARIKDGWEKLFTNFLITIHSLCERVEGKQIFGEKFIPACVRVVKEKGYDVFVRRHAAECINQMIKHSKENKNVLLQESHLMNQLAESLISSGDFTLQANITEVLFRLLSWSNMSDSTLKSVFSCFEDLSDKIVVIFKKIKGDDTFVDCIRSFVMEMNEQISEEKRTVYSIKTSEMNMGSFTCFPEWVDFGTKSMSCFIPQPDDETKDVVDFEYTNIRTLRLSYKQQKLILQLFNEIAGFEGCYDATKDDQVIGISMTKESLQLIKKNISGLISVCREKNKQKEDLLNQPPIPEGIVGDTPNSRKVSITAIPLRTSGSASTPPTDEMKQTVKEVSIQAQQPQEKNESVQKKEASEKTSDVKDKKEKKDEKEPSLRSRAKSLSSEKKEKPQSSKKRAATTSKKKTKSVEIAPQVTEIPEITTKIGDLLEQVVTSPIPEIEKQRDDTSSVANNDRVSDWENIFDRPLLGFSDAFSTATTSTTVSNSVLDDLDTMSHDTERSPLVPRRLFEEPSEIDTTFGGFNLDDTNMELEKTPVKAKKKGTKRKKEDALDDDDDFSSEVAAMMSTIIKKQQEKKNRKIEAIKQACAEKIKKMINDTKKNRLKEREALATCYKQSVLEIEESQMRLAKKMRATYTKFQQDMASYAQKHQELDARRKTEHELHKERLSLLKTKDLTECSLLEKKVKEEIAKTNKEMDSVMRPSETSDKEKQLRALIVQLFK</sequence>
<name>A0A6A5CBD5_NAEFO</name>
<dbReference type="InterPro" id="IPR011989">
    <property type="entry name" value="ARM-like"/>
</dbReference>
<accession>A0A6A5CBD5</accession>
<dbReference type="AlphaFoldDB" id="A0A6A5CBD5"/>
<gene>
    <name evidence="2" type="ORF">FDP41_010917</name>
</gene>
<dbReference type="Proteomes" id="UP000444721">
    <property type="component" value="Unassembled WGS sequence"/>
</dbReference>
<dbReference type="InterPro" id="IPR016024">
    <property type="entry name" value="ARM-type_fold"/>
</dbReference>
<dbReference type="VEuPathDB" id="AmoebaDB:FDP41_010917"/>
<proteinExistence type="predicted"/>
<dbReference type="RefSeq" id="XP_044567651.1">
    <property type="nucleotide sequence ID" value="XM_044701267.1"/>
</dbReference>
<organism evidence="2 3">
    <name type="scientific">Naegleria fowleri</name>
    <name type="common">Brain eating amoeba</name>
    <dbReference type="NCBI Taxonomy" id="5763"/>
    <lineage>
        <taxon>Eukaryota</taxon>
        <taxon>Discoba</taxon>
        <taxon>Heterolobosea</taxon>
        <taxon>Tetramitia</taxon>
        <taxon>Eutetramitia</taxon>
        <taxon>Vahlkampfiidae</taxon>
        <taxon>Naegleria</taxon>
    </lineage>
</organism>
<dbReference type="VEuPathDB" id="AmoebaDB:NF0053360"/>